<dbReference type="Proteomes" id="UP000092462">
    <property type="component" value="Unassembled WGS sequence"/>
</dbReference>
<evidence type="ECO:0000313" key="2">
    <source>
        <dbReference type="Proteomes" id="UP000092462"/>
    </source>
</evidence>
<dbReference type="AlphaFoldDB" id="A0A1B0DHH4"/>
<protein>
    <submittedName>
        <fullName evidence="1">Uncharacterized protein</fullName>
    </submittedName>
</protein>
<dbReference type="EnsemblMetazoa" id="PPAI007608-RA">
    <property type="protein sequence ID" value="PPAI007608-PA"/>
    <property type="gene ID" value="PPAI007608"/>
</dbReference>
<name>A0A1B0DHH4_PHLPP</name>
<dbReference type="VEuPathDB" id="VectorBase:PPAI007608"/>
<sequence length="110" mass="12315">MASCSKRINFLRAVCGQKWGAHPSVLRILYITTVNTGIWMHRIQHSSQGSLIKIIQDPMEMPQSVPWSHEVYPHINSGSFGWDMSLGIAIQPNNRKISNQGSSTATRPLD</sequence>
<proteinExistence type="predicted"/>
<organism evidence="1 2">
    <name type="scientific">Phlebotomus papatasi</name>
    <name type="common">Sandfly</name>
    <dbReference type="NCBI Taxonomy" id="29031"/>
    <lineage>
        <taxon>Eukaryota</taxon>
        <taxon>Metazoa</taxon>
        <taxon>Ecdysozoa</taxon>
        <taxon>Arthropoda</taxon>
        <taxon>Hexapoda</taxon>
        <taxon>Insecta</taxon>
        <taxon>Pterygota</taxon>
        <taxon>Neoptera</taxon>
        <taxon>Endopterygota</taxon>
        <taxon>Diptera</taxon>
        <taxon>Nematocera</taxon>
        <taxon>Psychodoidea</taxon>
        <taxon>Psychodidae</taxon>
        <taxon>Phlebotomus</taxon>
        <taxon>Phlebotomus</taxon>
    </lineage>
</organism>
<reference evidence="1" key="1">
    <citation type="submission" date="2022-08" db="UniProtKB">
        <authorList>
            <consortium name="EnsemblMetazoa"/>
        </authorList>
    </citation>
    <scope>IDENTIFICATION</scope>
    <source>
        <strain evidence="1">Israel</strain>
    </source>
</reference>
<accession>A0A1B0DHH4</accession>
<keyword evidence="2" id="KW-1185">Reference proteome</keyword>
<evidence type="ECO:0000313" key="1">
    <source>
        <dbReference type="EnsemblMetazoa" id="PPAI007608-PA"/>
    </source>
</evidence>
<dbReference type="EMBL" id="AJVK01034046">
    <property type="status" value="NOT_ANNOTATED_CDS"/>
    <property type="molecule type" value="Genomic_DNA"/>
</dbReference>